<evidence type="ECO:0000313" key="1">
    <source>
        <dbReference type="EMBL" id="KIN97208.1"/>
    </source>
</evidence>
<protein>
    <submittedName>
        <fullName evidence="1">Uncharacterized protein</fullName>
    </submittedName>
</protein>
<dbReference type="EMBL" id="KN832033">
    <property type="protein sequence ID" value="KIN97208.1"/>
    <property type="molecule type" value="Genomic_DNA"/>
</dbReference>
<gene>
    <name evidence="1" type="ORF">M404DRAFT_917842</name>
</gene>
<sequence length="71" mass="7780">MTVSWKECVVSNEREGGGAGEEDKLNCQLRHSDLYEPAPILARGNIREASMISCQRPSLRGLTSCQSPTSQ</sequence>
<reference evidence="2" key="2">
    <citation type="submission" date="2015-01" db="EMBL/GenBank/DDBJ databases">
        <title>Evolutionary Origins and Diversification of the Mycorrhizal Mutualists.</title>
        <authorList>
            <consortium name="DOE Joint Genome Institute"/>
            <consortium name="Mycorrhizal Genomics Consortium"/>
            <person name="Kohler A."/>
            <person name="Kuo A."/>
            <person name="Nagy L.G."/>
            <person name="Floudas D."/>
            <person name="Copeland A."/>
            <person name="Barry K.W."/>
            <person name="Cichocki N."/>
            <person name="Veneault-Fourrey C."/>
            <person name="LaButti K."/>
            <person name="Lindquist E.A."/>
            <person name="Lipzen A."/>
            <person name="Lundell T."/>
            <person name="Morin E."/>
            <person name="Murat C."/>
            <person name="Riley R."/>
            <person name="Ohm R."/>
            <person name="Sun H."/>
            <person name="Tunlid A."/>
            <person name="Henrissat B."/>
            <person name="Grigoriev I.V."/>
            <person name="Hibbett D.S."/>
            <person name="Martin F."/>
        </authorList>
    </citation>
    <scope>NUCLEOTIDE SEQUENCE [LARGE SCALE GENOMIC DNA]</scope>
    <source>
        <strain evidence="2">Marx 270</strain>
    </source>
</reference>
<keyword evidence="2" id="KW-1185">Reference proteome</keyword>
<reference evidence="1 2" key="1">
    <citation type="submission" date="2014-04" db="EMBL/GenBank/DDBJ databases">
        <authorList>
            <consortium name="DOE Joint Genome Institute"/>
            <person name="Kuo A."/>
            <person name="Kohler A."/>
            <person name="Costa M.D."/>
            <person name="Nagy L.G."/>
            <person name="Floudas D."/>
            <person name="Copeland A."/>
            <person name="Barry K.W."/>
            <person name="Cichocki N."/>
            <person name="Veneault-Fourrey C."/>
            <person name="LaButti K."/>
            <person name="Lindquist E.A."/>
            <person name="Lipzen A."/>
            <person name="Lundell T."/>
            <person name="Morin E."/>
            <person name="Murat C."/>
            <person name="Sun H."/>
            <person name="Tunlid A."/>
            <person name="Henrissat B."/>
            <person name="Grigoriev I.V."/>
            <person name="Hibbett D.S."/>
            <person name="Martin F."/>
            <person name="Nordberg H.P."/>
            <person name="Cantor M.N."/>
            <person name="Hua S.X."/>
        </authorList>
    </citation>
    <scope>NUCLEOTIDE SEQUENCE [LARGE SCALE GENOMIC DNA]</scope>
    <source>
        <strain evidence="1 2">Marx 270</strain>
    </source>
</reference>
<dbReference type="Proteomes" id="UP000054217">
    <property type="component" value="Unassembled WGS sequence"/>
</dbReference>
<name>A0A0C3NPI2_PISTI</name>
<dbReference type="AlphaFoldDB" id="A0A0C3NPI2"/>
<proteinExistence type="predicted"/>
<evidence type="ECO:0000313" key="2">
    <source>
        <dbReference type="Proteomes" id="UP000054217"/>
    </source>
</evidence>
<organism evidence="1 2">
    <name type="scientific">Pisolithus tinctorius Marx 270</name>
    <dbReference type="NCBI Taxonomy" id="870435"/>
    <lineage>
        <taxon>Eukaryota</taxon>
        <taxon>Fungi</taxon>
        <taxon>Dikarya</taxon>
        <taxon>Basidiomycota</taxon>
        <taxon>Agaricomycotina</taxon>
        <taxon>Agaricomycetes</taxon>
        <taxon>Agaricomycetidae</taxon>
        <taxon>Boletales</taxon>
        <taxon>Sclerodermatineae</taxon>
        <taxon>Pisolithaceae</taxon>
        <taxon>Pisolithus</taxon>
    </lineage>
</organism>
<dbReference type="InParanoid" id="A0A0C3NPI2"/>
<dbReference type="HOGENOM" id="CLU_2741102_0_0_1"/>
<accession>A0A0C3NPI2</accession>